<dbReference type="GO" id="GO:0005634">
    <property type="term" value="C:nucleus"/>
    <property type="evidence" value="ECO:0007669"/>
    <property type="project" value="TreeGrafter"/>
</dbReference>
<dbReference type="GO" id="GO:0016829">
    <property type="term" value="F:lyase activity"/>
    <property type="evidence" value="ECO:0007669"/>
    <property type="project" value="UniProtKB-KW"/>
</dbReference>
<dbReference type="InterPro" id="IPR027521">
    <property type="entry name" value="Usb1"/>
</dbReference>
<evidence type="ECO:0000256" key="4">
    <source>
        <dbReference type="ARBA" id="ARBA00022801"/>
    </source>
</evidence>
<evidence type="ECO:0000313" key="15">
    <source>
        <dbReference type="Proteomes" id="UP000019149"/>
    </source>
</evidence>
<feature type="region of interest" description="Disordered" evidence="12">
    <location>
        <begin position="146"/>
        <end position="173"/>
    </location>
</feature>
<dbReference type="Gene3D" id="3.30.40.10">
    <property type="entry name" value="Zinc/RING finger domain, C3HC4 (zinc finger)"/>
    <property type="match status" value="1"/>
</dbReference>
<evidence type="ECO:0000256" key="7">
    <source>
        <dbReference type="ARBA" id="ARBA00023242"/>
    </source>
</evidence>
<dbReference type="InterPro" id="IPR013083">
    <property type="entry name" value="Znf_RING/FYVE/PHD"/>
</dbReference>
<dbReference type="Gene3D" id="3.90.1140.10">
    <property type="entry name" value="Cyclic phosphodiesterase"/>
    <property type="match status" value="1"/>
</dbReference>
<keyword evidence="7" id="KW-0539">Nucleus</keyword>
<dbReference type="InterPro" id="IPR017907">
    <property type="entry name" value="Znf_RING_CS"/>
</dbReference>
<dbReference type="AlphaFoldDB" id="W6URI7"/>
<dbReference type="OrthoDB" id="111250at2759"/>
<evidence type="ECO:0000256" key="9">
    <source>
        <dbReference type="ARBA" id="ARBA00029543"/>
    </source>
</evidence>
<dbReference type="Proteomes" id="UP000019149">
    <property type="component" value="Unassembled WGS sequence"/>
</dbReference>
<feature type="domain" description="RING-type" evidence="13">
    <location>
        <begin position="57"/>
        <end position="109"/>
    </location>
</feature>
<evidence type="ECO:0000256" key="8">
    <source>
        <dbReference type="ARBA" id="ARBA00029300"/>
    </source>
</evidence>
<dbReference type="SUPFAM" id="SSF57850">
    <property type="entry name" value="RING/U-box"/>
    <property type="match status" value="1"/>
</dbReference>
<keyword evidence="5" id="KW-0862">Zinc</keyword>
<evidence type="ECO:0000256" key="12">
    <source>
        <dbReference type="SAM" id="MobiDB-lite"/>
    </source>
</evidence>
<keyword evidence="6" id="KW-0456">Lyase</keyword>
<dbReference type="GeneID" id="36337196"/>
<dbReference type="PANTHER" id="PTHR13522">
    <property type="entry name" value="U6 SNRNA PHOSPHODIESTERASE 1"/>
    <property type="match status" value="1"/>
</dbReference>
<dbReference type="STRING" id="6210.W6URI7"/>
<evidence type="ECO:0000259" key="13">
    <source>
        <dbReference type="PROSITE" id="PS50089"/>
    </source>
</evidence>
<dbReference type="InterPro" id="IPR001841">
    <property type="entry name" value="Znf_RING"/>
</dbReference>
<proteinExistence type="predicted"/>
<dbReference type="EMBL" id="APAU02000005">
    <property type="protein sequence ID" value="EUB63858.1"/>
    <property type="molecule type" value="Genomic_DNA"/>
</dbReference>
<dbReference type="SUPFAM" id="SSF63825">
    <property type="entry name" value="YWTD domain"/>
    <property type="match status" value="1"/>
</dbReference>
<protein>
    <recommendedName>
        <fullName evidence="9">U6 snRNA phosphodiesterase 1</fullName>
    </recommendedName>
    <alternativeName>
        <fullName evidence="10">3'-5' RNA exonuclease USB1</fullName>
    </alternativeName>
</protein>
<dbReference type="Pfam" id="PF15227">
    <property type="entry name" value="zf-C3HC4_4"/>
    <property type="match status" value="1"/>
</dbReference>
<evidence type="ECO:0000256" key="10">
    <source>
        <dbReference type="ARBA" id="ARBA00030030"/>
    </source>
</evidence>
<keyword evidence="4" id="KW-0378">Hydrolase</keyword>
<dbReference type="GO" id="GO:0034477">
    <property type="term" value="P:U6 snRNA 3'-end processing"/>
    <property type="evidence" value="ECO:0007669"/>
    <property type="project" value="InterPro"/>
</dbReference>
<dbReference type="Pfam" id="PF09749">
    <property type="entry name" value="HVSL"/>
    <property type="match status" value="1"/>
</dbReference>
<feature type="region of interest" description="Disordered" evidence="12">
    <location>
        <begin position="22"/>
        <end position="41"/>
    </location>
</feature>
<feature type="region of interest" description="Disordered" evidence="12">
    <location>
        <begin position="218"/>
        <end position="296"/>
    </location>
</feature>
<evidence type="ECO:0000256" key="6">
    <source>
        <dbReference type="ARBA" id="ARBA00023239"/>
    </source>
</evidence>
<dbReference type="PROSITE" id="PS00518">
    <property type="entry name" value="ZF_RING_1"/>
    <property type="match status" value="1"/>
</dbReference>
<organism evidence="14 15">
    <name type="scientific">Echinococcus granulosus</name>
    <name type="common">Hydatid tapeworm</name>
    <dbReference type="NCBI Taxonomy" id="6210"/>
    <lineage>
        <taxon>Eukaryota</taxon>
        <taxon>Metazoa</taxon>
        <taxon>Spiralia</taxon>
        <taxon>Lophotrochozoa</taxon>
        <taxon>Platyhelminthes</taxon>
        <taxon>Cestoda</taxon>
        <taxon>Eucestoda</taxon>
        <taxon>Cyclophyllidea</taxon>
        <taxon>Taeniidae</taxon>
        <taxon>Echinococcus</taxon>
        <taxon>Echinococcus granulosus group</taxon>
    </lineage>
</organism>
<dbReference type="GO" id="GO:0008270">
    <property type="term" value="F:zinc ion binding"/>
    <property type="evidence" value="ECO:0007669"/>
    <property type="project" value="UniProtKB-KW"/>
</dbReference>
<keyword evidence="2" id="KW-0479">Metal-binding</keyword>
<dbReference type="KEGG" id="egl:EGR_01481"/>
<feature type="compositionally biased region" description="Low complexity" evidence="12">
    <location>
        <begin position="274"/>
        <end position="285"/>
    </location>
</feature>
<name>W6URI7_ECHGR</name>
<evidence type="ECO:0000256" key="1">
    <source>
        <dbReference type="ARBA" id="ARBA00022722"/>
    </source>
</evidence>
<dbReference type="CTD" id="36337196"/>
<gene>
    <name evidence="14" type="ORF">EGR_01481</name>
</gene>
<dbReference type="SMART" id="SM00184">
    <property type="entry name" value="RING"/>
    <property type="match status" value="1"/>
</dbReference>
<comment type="caution">
    <text evidence="14">The sequence shown here is derived from an EMBL/GenBank/DDBJ whole genome shotgun (WGS) entry which is preliminary data.</text>
</comment>
<keyword evidence="1" id="KW-0540">Nuclease</keyword>
<dbReference type="GO" id="GO:0000175">
    <property type="term" value="F:3'-5'-RNA exonuclease activity"/>
    <property type="evidence" value="ECO:0007669"/>
    <property type="project" value="TreeGrafter"/>
</dbReference>
<dbReference type="RefSeq" id="XP_024355054.1">
    <property type="nucleotide sequence ID" value="XM_024490730.1"/>
</dbReference>
<evidence type="ECO:0000256" key="2">
    <source>
        <dbReference type="ARBA" id="ARBA00022723"/>
    </source>
</evidence>
<reference evidence="14 15" key="1">
    <citation type="journal article" date="2013" name="Nat. Genet.">
        <title>The genome of the hydatid tapeworm Echinococcus granulosus.</title>
        <authorList>
            <person name="Zheng H."/>
            <person name="Zhang W."/>
            <person name="Zhang L."/>
            <person name="Zhang Z."/>
            <person name="Li J."/>
            <person name="Lu G."/>
            <person name="Zhu Y."/>
            <person name="Wang Y."/>
            <person name="Huang Y."/>
            <person name="Liu J."/>
            <person name="Kang H."/>
            <person name="Chen J."/>
            <person name="Wang L."/>
            <person name="Chen A."/>
            <person name="Yu S."/>
            <person name="Gao Z."/>
            <person name="Jin L."/>
            <person name="Gu W."/>
            <person name="Wang Z."/>
            <person name="Zhao L."/>
            <person name="Shi B."/>
            <person name="Wen H."/>
            <person name="Lin R."/>
            <person name="Jones M.K."/>
            <person name="Brejova B."/>
            <person name="Vinar T."/>
            <person name="Zhao G."/>
            <person name="McManus D.P."/>
            <person name="Chen Z."/>
            <person name="Zhou Y."/>
            <person name="Wang S."/>
        </authorList>
    </citation>
    <scope>NUCLEOTIDE SEQUENCE [LARGE SCALE GENOMIC DNA]</scope>
</reference>
<evidence type="ECO:0000313" key="14">
    <source>
        <dbReference type="EMBL" id="EUB63858.1"/>
    </source>
</evidence>
<feature type="compositionally biased region" description="Low complexity" evidence="12">
    <location>
        <begin position="221"/>
        <end position="230"/>
    </location>
</feature>
<dbReference type="OMA" id="ETIPHIG"/>
<evidence type="ECO:0000256" key="5">
    <source>
        <dbReference type="ARBA" id="ARBA00022833"/>
    </source>
</evidence>
<sequence length="1029" mass="115436">MSAFGGSCSRLSAANLSFRNPRRGSSHVNLPEAKGSAKTSSRVKVMNLKPLEEMVTCPIDLNFLEDPRLLPCGHVFCRQCLDSYIRQIVSRPQRGASTSRPQLPCPICRAPHTIPESNTARDYPKSFNHSMILEYIRSQAFMVEPSDSGTCSGGPSSSHSSFHSPSPMGRRKTSLNVTSDALNSLVADIVALKRSKSNTVLNLAQLLHGVRKLAESSELKQCQQQEQQPQGSPTPFNLPEPEMVEPSAPPALPSAPETKRVASSRKQRNDTSRRSSSGRFRSAASHALGTGTRRSDTERLSYVTYRELLTARTMMMRNSDYVCLWKALGQCDGMPRETIPHIGMHLLPNQSKTHVIQYTIGTDGTSSVLHLWRRRVPIHPGRESFTISANSGKSSEKDSEAILRQRWSLDDISNMGKLEVQYVRFFKNRIYMTVIVRQPGQTVGISEDTAISADLIDPGLVICCALPDPDHKFTSDELAGGDSARNKFSTIDVSSIFLRDAVGMTQLERPTVAGLDVDRVTGAIYVALCANAMVCRLNPDDLKQVDREWFLNNPQLSPSFLCISRQESEVWASCPLDDKVFILDLTTDTFTQFTPSVMFNIVPSHIICTTDERIMLLDKKWSRIYWLQRVQQSICSQRIDHTMKERKKRGIDIIQPVDDTLLGECLAASRTKHFCGGIMCADRKGAYLIYPRRLESNRHLTIEVFLKRSKEYQHGSRFLITAQMGKEGVNTKQEDRTGVAQSLSCRPSPLVNAGSYTTYLRLKQYTNKLNLTIGQKTKIPERGNPNPMMLTCPYKIMALVGYSSSEDEDGCKDKEHSVLPSFTYDVEGDRVRFAESGRKSHSDGRVRGFAHKHGNWATCVFLPASAPLELFFGVLLNNIDTTLSRCEQHFHPCEDFHLSVTKTWPILHHWIVGFTEAVRGIAATHQRFTPTTPYVSLGPALHLESDFLNRIVSDLDPIVASYQGEPYYEVNTFIYYNNGTYYQDRIFHFSLSWCLGDVENIVSPNWKKTCLHVIISSERAVMVGDPSEH</sequence>
<keyword evidence="15" id="KW-1185">Reference proteome</keyword>
<evidence type="ECO:0000256" key="11">
    <source>
        <dbReference type="PROSITE-ProRule" id="PRU00175"/>
    </source>
</evidence>
<dbReference type="PROSITE" id="PS50089">
    <property type="entry name" value="ZF_RING_2"/>
    <property type="match status" value="1"/>
</dbReference>
<accession>W6URI7</accession>
<comment type="catalytic activity">
    <reaction evidence="8">
        <text>a 3'-end uridylyl-uridine-RNA = a 3'-end 2',3'-cyclophospho-uridine-RNA + uridine</text>
        <dbReference type="Rhea" id="RHEA:46052"/>
        <dbReference type="Rhea" id="RHEA-COMP:17384"/>
        <dbReference type="Rhea" id="RHEA-COMP:17385"/>
        <dbReference type="ChEBI" id="CHEBI:16704"/>
        <dbReference type="ChEBI" id="CHEBI:85643"/>
        <dbReference type="ChEBI" id="CHEBI:85644"/>
    </reaction>
    <physiologicalReaction direction="left-to-right" evidence="8">
        <dbReference type="Rhea" id="RHEA:46053"/>
    </physiologicalReaction>
</comment>
<evidence type="ECO:0000256" key="3">
    <source>
        <dbReference type="ARBA" id="ARBA00022771"/>
    </source>
</evidence>
<keyword evidence="3 11" id="KW-0863">Zinc-finger</keyword>
<feature type="compositionally biased region" description="Low complexity" evidence="12">
    <location>
        <begin position="146"/>
        <end position="168"/>
    </location>
</feature>
<dbReference type="PANTHER" id="PTHR13522:SF3">
    <property type="entry name" value="U6 SNRNA PHOSPHODIESTERASE 1"/>
    <property type="match status" value="1"/>
</dbReference>